<dbReference type="GO" id="GO:0006310">
    <property type="term" value="P:DNA recombination"/>
    <property type="evidence" value="ECO:0007669"/>
    <property type="project" value="UniProtKB-KW"/>
</dbReference>
<comment type="caution">
    <text evidence="12">The sequence shown here is derived from an EMBL/GenBank/DDBJ whole genome shotgun (WGS) entry which is preliminary data.</text>
</comment>
<evidence type="ECO:0000256" key="5">
    <source>
        <dbReference type="ARBA" id="ARBA00022842"/>
    </source>
</evidence>
<gene>
    <name evidence="12" type="ORF">ZIOFF_006230</name>
</gene>
<dbReference type="Pfam" id="PF25597">
    <property type="entry name" value="SH3_retrovirus"/>
    <property type="match status" value="1"/>
</dbReference>
<dbReference type="EMBL" id="JACMSC010000002">
    <property type="protein sequence ID" value="KAG6532390.1"/>
    <property type="molecule type" value="Genomic_DNA"/>
</dbReference>
<evidence type="ECO:0000256" key="3">
    <source>
        <dbReference type="ARBA" id="ARBA00022759"/>
    </source>
</evidence>
<evidence type="ECO:0000256" key="9">
    <source>
        <dbReference type="ARBA" id="ARBA00023172"/>
    </source>
</evidence>
<keyword evidence="10" id="KW-0175">Coiled coil</keyword>
<dbReference type="GO" id="GO:0004519">
    <property type="term" value="F:endonuclease activity"/>
    <property type="evidence" value="ECO:0007669"/>
    <property type="project" value="UniProtKB-KW"/>
</dbReference>
<dbReference type="InterPro" id="IPR057670">
    <property type="entry name" value="SH3_retrovirus"/>
</dbReference>
<keyword evidence="1" id="KW-0540">Nuclease</keyword>
<keyword evidence="2" id="KW-0479">Metal-binding</keyword>
<protein>
    <recommendedName>
        <fullName evidence="11">Retroviral polymerase SH3-like domain-containing protein</fullName>
    </recommendedName>
</protein>
<proteinExistence type="predicted"/>
<keyword evidence="4" id="KW-0378">Hydrolase</keyword>
<evidence type="ECO:0000256" key="7">
    <source>
        <dbReference type="ARBA" id="ARBA00022918"/>
    </source>
</evidence>
<evidence type="ECO:0000313" key="12">
    <source>
        <dbReference type="EMBL" id="KAG6532390.1"/>
    </source>
</evidence>
<keyword evidence="8" id="KW-0548">Nucleotidyltransferase</keyword>
<evidence type="ECO:0000256" key="8">
    <source>
        <dbReference type="ARBA" id="ARBA00022932"/>
    </source>
</evidence>
<keyword evidence="13" id="KW-1185">Reference proteome</keyword>
<dbReference type="GO" id="GO:0015074">
    <property type="term" value="P:DNA integration"/>
    <property type="evidence" value="ECO:0007669"/>
    <property type="project" value="UniProtKB-KW"/>
</dbReference>
<keyword evidence="6" id="KW-0229">DNA integration</keyword>
<keyword evidence="9" id="KW-0233">DNA recombination</keyword>
<evidence type="ECO:0000256" key="1">
    <source>
        <dbReference type="ARBA" id="ARBA00022722"/>
    </source>
</evidence>
<keyword evidence="3" id="KW-0255">Endonuclease</keyword>
<keyword evidence="8" id="KW-0808">Transferase</keyword>
<sequence>MANNLISLVPQFNNEKLDYWNTFMKLCLESQDLWSVIEEEVTEEEDQLTELQRNVLKNKRQKDKKALFQIYQAFEILVYERISKAMSGQRAWKILQNNLFQPKLSEKKKVRLHSLRAYFKELEMKDNKKSFRGDEEILRSLSNKFDHVLITIEESQYISLISLESLQGRILQRSPLFFFKSSFEILNSTPNEAWYGKKPNVTHVKSFGYLAYSHIPDALRTKHDDKSEKCIFVGYSERSKAYKLYNLKNKKKIMNSRGVLFNKKRFLCFLRFGRFIKLGNS</sequence>
<feature type="coiled-coil region" evidence="10">
    <location>
        <begin position="34"/>
        <end position="61"/>
    </location>
</feature>
<dbReference type="InterPro" id="IPR039537">
    <property type="entry name" value="Retrotran_Ty1/copia-like"/>
</dbReference>
<dbReference type="GO" id="GO:0046872">
    <property type="term" value="F:metal ion binding"/>
    <property type="evidence" value="ECO:0007669"/>
    <property type="project" value="UniProtKB-KW"/>
</dbReference>
<organism evidence="12 13">
    <name type="scientific">Zingiber officinale</name>
    <name type="common">Ginger</name>
    <name type="synonym">Amomum zingiber</name>
    <dbReference type="NCBI Taxonomy" id="94328"/>
    <lineage>
        <taxon>Eukaryota</taxon>
        <taxon>Viridiplantae</taxon>
        <taxon>Streptophyta</taxon>
        <taxon>Embryophyta</taxon>
        <taxon>Tracheophyta</taxon>
        <taxon>Spermatophyta</taxon>
        <taxon>Magnoliopsida</taxon>
        <taxon>Liliopsida</taxon>
        <taxon>Zingiberales</taxon>
        <taxon>Zingiberaceae</taxon>
        <taxon>Zingiber</taxon>
    </lineage>
</organism>
<dbReference type="PANTHER" id="PTHR42648">
    <property type="entry name" value="TRANSPOSASE, PUTATIVE-RELATED"/>
    <property type="match status" value="1"/>
</dbReference>
<evidence type="ECO:0000256" key="6">
    <source>
        <dbReference type="ARBA" id="ARBA00022908"/>
    </source>
</evidence>
<reference evidence="12 13" key="1">
    <citation type="submission" date="2020-08" db="EMBL/GenBank/DDBJ databases">
        <title>Plant Genome Project.</title>
        <authorList>
            <person name="Zhang R.-G."/>
        </authorList>
    </citation>
    <scope>NUCLEOTIDE SEQUENCE [LARGE SCALE GENOMIC DNA]</scope>
    <source>
        <tissue evidence="12">Rhizome</tissue>
    </source>
</reference>
<dbReference type="Proteomes" id="UP000734854">
    <property type="component" value="Unassembled WGS sequence"/>
</dbReference>
<keyword evidence="7" id="KW-0695">RNA-directed DNA polymerase</keyword>
<evidence type="ECO:0000256" key="4">
    <source>
        <dbReference type="ARBA" id="ARBA00022801"/>
    </source>
</evidence>
<keyword evidence="5" id="KW-0460">Magnesium</keyword>
<evidence type="ECO:0000259" key="11">
    <source>
        <dbReference type="Pfam" id="PF25597"/>
    </source>
</evidence>
<evidence type="ECO:0000256" key="2">
    <source>
        <dbReference type="ARBA" id="ARBA00022723"/>
    </source>
</evidence>
<dbReference type="AlphaFoldDB" id="A0A8J5LNB3"/>
<dbReference type="GO" id="GO:0003887">
    <property type="term" value="F:DNA-directed DNA polymerase activity"/>
    <property type="evidence" value="ECO:0007669"/>
    <property type="project" value="UniProtKB-KW"/>
</dbReference>
<dbReference type="GO" id="GO:0016787">
    <property type="term" value="F:hydrolase activity"/>
    <property type="evidence" value="ECO:0007669"/>
    <property type="project" value="UniProtKB-KW"/>
</dbReference>
<evidence type="ECO:0000313" key="13">
    <source>
        <dbReference type="Proteomes" id="UP000734854"/>
    </source>
</evidence>
<dbReference type="GO" id="GO:0003964">
    <property type="term" value="F:RNA-directed DNA polymerase activity"/>
    <property type="evidence" value="ECO:0007669"/>
    <property type="project" value="UniProtKB-KW"/>
</dbReference>
<name>A0A8J5LNB3_ZINOF</name>
<evidence type="ECO:0000256" key="10">
    <source>
        <dbReference type="SAM" id="Coils"/>
    </source>
</evidence>
<feature type="domain" description="Retroviral polymerase SH3-like" evidence="11">
    <location>
        <begin position="210"/>
        <end position="264"/>
    </location>
</feature>
<keyword evidence="8" id="KW-0239">DNA-directed DNA polymerase</keyword>
<dbReference type="PANTHER" id="PTHR42648:SF11">
    <property type="entry name" value="TRANSPOSON TY4-P GAG-POL POLYPROTEIN"/>
    <property type="match status" value="1"/>
</dbReference>
<accession>A0A8J5LNB3</accession>